<keyword evidence="2" id="KW-1185">Reference proteome</keyword>
<protein>
    <submittedName>
        <fullName evidence="1">Uncharacterized protein</fullName>
    </submittedName>
</protein>
<accession>L8J9Y3</accession>
<evidence type="ECO:0000313" key="1">
    <source>
        <dbReference type="EMBL" id="ELR65616.1"/>
    </source>
</evidence>
<dbReference type="RefSeq" id="WP_007465505.1">
    <property type="nucleotide sequence ID" value="NZ_AMZO01000016.1"/>
</dbReference>
<dbReference type="Proteomes" id="UP000011134">
    <property type="component" value="Unassembled WGS sequence"/>
</dbReference>
<organism evidence="1 2">
    <name type="scientific">Photobacterium marinum</name>
    <dbReference type="NCBI Taxonomy" id="1056511"/>
    <lineage>
        <taxon>Bacteria</taxon>
        <taxon>Pseudomonadati</taxon>
        <taxon>Pseudomonadota</taxon>
        <taxon>Gammaproteobacteria</taxon>
        <taxon>Vibrionales</taxon>
        <taxon>Vibrionaceae</taxon>
        <taxon>Photobacterium</taxon>
    </lineage>
</organism>
<dbReference type="AlphaFoldDB" id="L8J9Y3"/>
<gene>
    <name evidence="1" type="ORF">C942_00699</name>
</gene>
<evidence type="ECO:0000313" key="2">
    <source>
        <dbReference type="Proteomes" id="UP000011134"/>
    </source>
</evidence>
<dbReference type="OrthoDB" id="5830072at2"/>
<proteinExistence type="predicted"/>
<comment type="caution">
    <text evidence="1">The sequence shown here is derived from an EMBL/GenBank/DDBJ whole genome shotgun (WGS) entry which is preliminary data.</text>
</comment>
<reference evidence="1 2" key="1">
    <citation type="submission" date="2012-12" db="EMBL/GenBank/DDBJ databases">
        <title>Genome Assembly of Photobacterium sp. AK15.</title>
        <authorList>
            <person name="Khatri I."/>
            <person name="Vaidya B."/>
            <person name="Srinivas T.N.R."/>
            <person name="Subramanian S."/>
            <person name="Pinnaka A."/>
        </authorList>
    </citation>
    <scope>NUCLEOTIDE SEQUENCE [LARGE SCALE GENOMIC DNA]</scope>
    <source>
        <strain evidence="1 2">AK15</strain>
    </source>
</reference>
<dbReference type="EMBL" id="AMZO01000016">
    <property type="protein sequence ID" value="ELR65616.1"/>
    <property type="molecule type" value="Genomic_DNA"/>
</dbReference>
<name>L8J9Y3_9GAMM</name>
<sequence length="279" mass="31410">MAGNTTTEQSHDLKVCRDEVLAVLMVRGGQYHLRKTANYDICFVGLDAYDKFKDRFKKPIVVVTESPHIEEFIVHGVRDILTGEHVYARPVNGATGRNIRDYLAGLLFREQISLEDGNYPVIVINALHEQCSLGVKDTCVHRTKNFLRLWADRKVFLEQRLSAIEPLLVINACTVGDFYTENGSSAYSSGNRNTFEQHFIDVVQQQTGLSIAESSQNITEPCIGASGSIDLAGLTMFVIEKVYDGRTLIAKTTHPAAWSRKQPSFQKRRNRVVLFTRQS</sequence>
<dbReference type="PATRIC" id="fig|1056511.3.peg.2188"/>